<sequence>MKLTFLSGLDPGGTNVAAAKECSAQSGGKYTIEITPLSTNADASRELLVRRLAAGDKSIDLMNMDTIWTPEFAEAGWLYEFTGAQKEDALKDVLQGPAESVQWKDKVYAVPLNTNVQLLWYRKDLVPTPPETWDELIAMAKKLPPGEGNILEQGNKYEGYVVWFNNVVASAGGEIVNEEGRPVLGEPAVKAAQIIRDVANSGRVDASLSTMQEDQERLAFEAGKGAFMLNWPFVYASARDAAEAGNPVAKKVFDNMAWARFPTVNKGEPSKVSIGGANIGVAKTGKDPKLAADAALCMTSDKWQAQEAIKEGLPPVVNATYDDPEVKKAYPFGDMLREQLADSVTRPATPSYSDVTLAIQQAMHPPASVDPQKSIDKLKDYLNTVADGGMY</sequence>
<dbReference type="GO" id="GO:0015768">
    <property type="term" value="P:maltose transport"/>
    <property type="evidence" value="ECO:0007669"/>
    <property type="project" value="TreeGrafter"/>
</dbReference>
<dbReference type="GO" id="GO:1901982">
    <property type="term" value="F:maltose binding"/>
    <property type="evidence" value="ECO:0007669"/>
    <property type="project" value="TreeGrafter"/>
</dbReference>
<comment type="similarity">
    <text evidence="1">Belongs to the bacterial solute-binding protein 1 family.</text>
</comment>
<evidence type="ECO:0000313" key="5">
    <source>
        <dbReference type="Proteomes" id="UP001147653"/>
    </source>
</evidence>
<dbReference type="Gene3D" id="3.40.190.10">
    <property type="entry name" value="Periplasmic binding protein-like II"/>
    <property type="match status" value="2"/>
</dbReference>
<evidence type="ECO:0000256" key="1">
    <source>
        <dbReference type="ARBA" id="ARBA00008520"/>
    </source>
</evidence>
<reference evidence="4" key="1">
    <citation type="submission" date="2022-10" db="EMBL/GenBank/DDBJ databases">
        <title>The WGS of Solirubrobacter phytolaccae KCTC 29190.</title>
        <authorList>
            <person name="Jiang Z."/>
        </authorList>
    </citation>
    <scope>NUCLEOTIDE SEQUENCE</scope>
    <source>
        <strain evidence="4">KCTC 29190</strain>
    </source>
</reference>
<keyword evidence="5" id="KW-1185">Reference proteome</keyword>
<gene>
    <name evidence="4" type="ORF">OJ997_20435</name>
</gene>
<dbReference type="PANTHER" id="PTHR30061:SF50">
    <property type="entry name" value="MALTOSE_MALTODEXTRIN-BINDING PERIPLASMIC PROTEIN"/>
    <property type="match status" value="1"/>
</dbReference>
<keyword evidence="3" id="KW-0732">Signal</keyword>
<dbReference type="PANTHER" id="PTHR30061">
    <property type="entry name" value="MALTOSE-BINDING PERIPLASMIC PROTEIN"/>
    <property type="match status" value="1"/>
</dbReference>
<dbReference type="RefSeq" id="WP_270027067.1">
    <property type="nucleotide sequence ID" value="NZ_JAPDDP010000039.1"/>
</dbReference>
<dbReference type="AlphaFoldDB" id="A0A9X3SAM6"/>
<accession>A0A9X3SAM6</accession>
<proteinExistence type="inferred from homology"/>
<dbReference type="SUPFAM" id="SSF53850">
    <property type="entry name" value="Periplasmic binding protein-like II"/>
    <property type="match status" value="1"/>
</dbReference>
<dbReference type="Pfam" id="PF01547">
    <property type="entry name" value="SBP_bac_1"/>
    <property type="match status" value="1"/>
</dbReference>
<organism evidence="4 5">
    <name type="scientific">Solirubrobacter phytolaccae</name>
    <dbReference type="NCBI Taxonomy" id="1404360"/>
    <lineage>
        <taxon>Bacteria</taxon>
        <taxon>Bacillati</taxon>
        <taxon>Actinomycetota</taxon>
        <taxon>Thermoleophilia</taxon>
        <taxon>Solirubrobacterales</taxon>
        <taxon>Solirubrobacteraceae</taxon>
        <taxon>Solirubrobacter</taxon>
    </lineage>
</organism>
<dbReference type="Proteomes" id="UP001147653">
    <property type="component" value="Unassembled WGS sequence"/>
</dbReference>
<comment type="caution">
    <text evidence="4">The sequence shown here is derived from an EMBL/GenBank/DDBJ whole genome shotgun (WGS) entry which is preliminary data.</text>
</comment>
<keyword evidence="2" id="KW-0813">Transport</keyword>
<name>A0A9X3SAM6_9ACTN</name>
<evidence type="ECO:0000256" key="2">
    <source>
        <dbReference type="ARBA" id="ARBA00022448"/>
    </source>
</evidence>
<protein>
    <submittedName>
        <fullName evidence="4">ABC transporter substrate-binding protein</fullName>
    </submittedName>
</protein>
<dbReference type="CDD" id="cd14750">
    <property type="entry name" value="PBP2_TMBP"/>
    <property type="match status" value="1"/>
</dbReference>
<dbReference type="InterPro" id="IPR006059">
    <property type="entry name" value="SBP"/>
</dbReference>
<evidence type="ECO:0000256" key="3">
    <source>
        <dbReference type="ARBA" id="ARBA00022729"/>
    </source>
</evidence>
<dbReference type="GO" id="GO:0055052">
    <property type="term" value="C:ATP-binding cassette (ABC) transporter complex, substrate-binding subunit-containing"/>
    <property type="evidence" value="ECO:0007669"/>
    <property type="project" value="TreeGrafter"/>
</dbReference>
<evidence type="ECO:0000313" key="4">
    <source>
        <dbReference type="EMBL" id="MDA0182691.1"/>
    </source>
</evidence>
<dbReference type="EMBL" id="JAPDDP010000039">
    <property type="protein sequence ID" value="MDA0182691.1"/>
    <property type="molecule type" value="Genomic_DNA"/>
</dbReference>
<dbReference type="GO" id="GO:0042956">
    <property type="term" value="P:maltodextrin transmembrane transport"/>
    <property type="evidence" value="ECO:0007669"/>
    <property type="project" value="TreeGrafter"/>
</dbReference>